<feature type="compositionally biased region" description="Polar residues" evidence="1">
    <location>
        <begin position="75"/>
        <end position="88"/>
    </location>
</feature>
<comment type="caution">
    <text evidence="2">The sequence shown here is derived from an EMBL/GenBank/DDBJ whole genome shotgun (WGS) entry which is preliminary data.</text>
</comment>
<sequence>MKIPGVEIQDHIRAITHQHLDSIQARHQQKQRPAQQTNGEACGCKQLLKEQKSSKNQSEPMRKTKDLHRKALFASSRTRQMCQQRTSP</sequence>
<dbReference type="AlphaFoldDB" id="A0AAD3SZC0"/>
<protein>
    <submittedName>
        <fullName evidence="2">Uncharacterized protein</fullName>
    </submittedName>
</protein>
<accession>A0AAD3SZC0</accession>
<evidence type="ECO:0000313" key="3">
    <source>
        <dbReference type="Proteomes" id="UP001279734"/>
    </source>
</evidence>
<dbReference type="Proteomes" id="UP001279734">
    <property type="component" value="Unassembled WGS sequence"/>
</dbReference>
<feature type="region of interest" description="Disordered" evidence="1">
    <location>
        <begin position="21"/>
        <end position="88"/>
    </location>
</feature>
<reference evidence="2" key="1">
    <citation type="submission" date="2023-05" db="EMBL/GenBank/DDBJ databases">
        <title>Nepenthes gracilis genome sequencing.</title>
        <authorList>
            <person name="Fukushima K."/>
        </authorList>
    </citation>
    <scope>NUCLEOTIDE SEQUENCE</scope>
    <source>
        <strain evidence="2">SING2019-196</strain>
    </source>
</reference>
<name>A0AAD3SZC0_NEPGR</name>
<keyword evidence="3" id="KW-1185">Reference proteome</keyword>
<gene>
    <name evidence="2" type="ORF">Nepgr_021607</name>
</gene>
<evidence type="ECO:0000256" key="1">
    <source>
        <dbReference type="SAM" id="MobiDB-lite"/>
    </source>
</evidence>
<organism evidence="2 3">
    <name type="scientific">Nepenthes gracilis</name>
    <name type="common">Slender pitcher plant</name>
    <dbReference type="NCBI Taxonomy" id="150966"/>
    <lineage>
        <taxon>Eukaryota</taxon>
        <taxon>Viridiplantae</taxon>
        <taxon>Streptophyta</taxon>
        <taxon>Embryophyta</taxon>
        <taxon>Tracheophyta</taxon>
        <taxon>Spermatophyta</taxon>
        <taxon>Magnoliopsida</taxon>
        <taxon>eudicotyledons</taxon>
        <taxon>Gunneridae</taxon>
        <taxon>Pentapetalae</taxon>
        <taxon>Caryophyllales</taxon>
        <taxon>Nepenthaceae</taxon>
        <taxon>Nepenthes</taxon>
    </lineage>
</organism>
<dbReference type="EMBL" id="BSYO01000021">
    <property type="protein sequence ID" value="GMH19766.1"/>
    <property type="molecule type" value="Genomic_DNA"/>
</dbReference>
<proteinExistence type="predicted"/>
<evidence type="ECO:0000313" key="2">
    <source>
        <dbReference type="EMBL" id="GMH19766.1"/>
    </source>
</evidence>